<dbReference type="Proteomes" id="UP000189628">
    <property type="component" value="Chromosome"/>
</dbReference>
<gene>
    <name evidence="3" type="ORF">B0B51_07405</name>
</gene>
<keyword evidence="2" id="KW-0732">Signal</keyword>
<feature type="signal peptide" evidence="2">
    <location>
        <begin position="1"/>
        <end position="19"/>
    </location>
</feature>
<evidence type="ECO:0000256" key="1">
    <source>
        <dbReference type="SAM" id="Phobius"/>
    </source>
</evidence>
<sequence>MIDARIAKVGMVLALAAFAMTVAYNNVVDFNTNYVYVQHVFSMDTVFPDSTLKGRAIVSEPVWLAGYWLIIVCEAVTGVLLLLGAIAMWRARRLPAAAFRRAKTLVYAGATLGFLLWFFGFVVVGGEWFLMWQSRTWNGIQPAFRIYLSILVVLIFVNQPDPDLDTP</sequence>
<dbReference type="Pfam" id="PF09933">
    <property type="entry name" value="DUF2165"/>
    <property type="match status" value="1"/>
</dbReference>
<dbReference type="RefSeq" id="WP_078222250.1">
    <property type="nucleotide sequence ID" value="NZ_CP019911.1"/>
</dbReference>
<evidence type="ECO:0000313" key="3">
    <source>
        <dbReference type="EMBL" id="AQW29828.1"/>
    </source>
</evidence>
<reference evidence="3 4" key="1">
    <citation type="submission" date="2017-02" db="EMBL/GenBank/DDBJ databases">
        <title>Blood Disease Bacterium A2-HR MARDI.</title>
        <authorList>
            <person name="Badrun R."/>
            <person name="Abu Bakar N."/>
            <person name="Laboh R."/>
        </authorList>
    </citation>
    <scope>NUCLEOTIDE SEQUENCE [LARGE SCALE GENOMIC DNA]</scope>
    <source>
        <strain evidence="3 4">A2-HR MARDI</strain>
    </source>
</reference>
<feature type="transmembrane region" description="Helical" evidence="1">
    <location>
        <begin position="142"/>
        <end position="158"/>
    </location>
</feature>
<organism evidence="3 4">
    <name type="scientific">blood disease bacterium A2-HR MARDI</name>
    <dbReference type="NCBI Taxonomy" id="1944648"/>
    <lineage>
        <taxon>Bacteria</taxon>
        <taxon>Pseudomonadati</taxon>
        <taxon>Pseudomonadota</taxon>
        <taxon>Betaproteobacteria</taxon>
        <taxon>Burkholderiales</taxon>
        <taxon>Burkholderiaceae</taxon>
        <taxon>Ralstonia</taxon>
        <taxon>Ralstonia solanacearum species complex</taxon>
    </lineage>
</organism>
<keyword evidence="1" id="KW-1133">Transmembrane helix</keyword>
<dbReference type="EMBL" id="CP019911">
    <property type="protein sequence ID" value="AQW29828.1"/>
    <property type="molecule type" value="Genomic_DNA"/>
</dbReference>
<dbReference type="AlphaFoldDB" id="A0A1U9VGL6"/>
<feature type="transmembrane region" description="Helical" evidence="1">
    <location>
        <begin position="105"/>
        <end position="130"/>
    </location>
</feature>
<evidence type="ECO:0008006" key="5">
    <source>
        <dbReference type="Google" id="ProtNLM"/>
    </source>
</evidence>
<feature type="transmembrane region" description="Helical" evidence="1">
    <location>
        <begin position="62"/>
        <end position="84"/>
    </location>
</feature>
<accession>A0A1U9VGL6</accession>
<evidence type="ECO:0000313" key="4">
    <source>
        <dbReference type="Proteomes" id="UP000189628"/>
    </source>
</evidence>
<feature type="chain" id="PRO_5010734757" description="DUF2165 domain-containing protein" evidence="2">
    <location>
        <begin position="20"/>
        <end position="167"/>
    </location>
</feature>
<keyword evidence="1" id="KW-0472">Membrane</keyword>
<evidence type="ECO:0000256" key="2">
    <source>
        <dbReference type="SAM" id="SignalP"/>
    </source>
</evidence>
<dbReference type="InterPro" id="IPR018681">
    <property type="entry name" value="DUF2165_transmembrane"/>
</dbReference>
<proteinExistence type="predicted"/>
<protein>
    <recommendedName>
        <fullName evidence="5">DUF2165 domain-containing protein</fullName>
    </recommendedName>
</protein>
<name>A0A1U9VGL6_9RALS</name>
<keyword evidence="1" id="KW-0812">Transmembrane</keyword>